<dbReference type="SUPFAM" id="SSF144232">
    <property type="entry name" value="HIT/MYND zinc finger-like"/>
    <property type="match status" value="1"/>
</dbReference>
<proteinExistence type="predicted"/>
<keyword evidence="1" id="KW-0479">Metal-binding</keyword>
<evidence type="ECO:0000313" key="7">
    <source>
        <dbReference type="Proteomes" id="UP000218334"/>
    </source>
</evidence>
<dbReference type="PROSITE" id="PS01360">
    <property type="entry name" value="ZF_MYND_1"/>
    <property type="match status" value="1"/>
</dbReference>
<keyword evidence="3" id="KW-0862">Zinc</keyword>
<dbReference type="Pfam" id="PF01753">
    <property type="entry name" value="zf-MYND"/>
    <property type="match status" value="1"/>
</dbReference>
<evidence type="ECO:0000256" key="1">
    <source>
        <dbReference type="ARBA" id="ARBA00022723"/>
    </source>
</evidence>
<feature type="domain" description="MYND-type" evidence="5">
    <location>
        <begin position="5"/>
        <end position="41"/>
    </location>
</feature>
<evidence type="ECO:0000256" key="3">
    <source>
        <dbReference type="ARBA" id="ARBA00022833"/>
    </source>
</evidence>
<reference evidence="7" key="1">
    <citation type="journal article" date="2017" name="Nat. Ecol. Evol.">
        <title>Genome expansion and lineage-specific genetic innovations in the forest pathogenic fungi Armillaria.</title>
        <authorList>
            <person name="Sipos G."/>
            <person name="Prasanna A.N."/>
            <person name="Walter M.C."/>
            <person name="O'Connor E."/>
            <person name="Balint B."/>
            <person name="Krizsan K."/>
            <person name="Kiss B."/>
            <person name="Hess J."/>
            <person name="Varga T."/>
            <person name="Slot J."/>
            <person name="Riley R."/>
            <person name="Boka B."/>
            <person name="Rigling D."/>
            <person name="Barry K."/>
            <person name="Lee J."/>
            <person name="Mihaltcheva S."/>
            <person name="LaButti K."/>
            <person name="Lipzen A."/>
            <person name="Waldron R."/>
            <person name="Moloney N.M."/>
            <person name="Sperisen C."/>
            <person name="Kredics L."/>
            <person name="Vagvoelgyi C."/>
            <person name="Patrignani A."/>
            <person name="Fitzpatrick D."/>
            <person name="Nagy I."/>
            <person name="Doyle S."/>
            <person name="Anderson J.B."/>
            <person name="Grigoriev I.V."/>
            <person name="Gueldener U."/>
            <person name="Muensterkoetter M."/>
            <person name="Nagy L.G."/>
        </authorList>
    </citation>
    <scope>NUCLEOTIDE SEQUENCE [LARGE SCALE GENOMIC DNA]</scope>
    <source>
        <strain evidence="7">28-4</strain>
    </source>
</reference>
<dbReference type="PROSITE" id="PS50865">
    <property type="entry name" value="ZF_MYND_2"/>
    <property type="match status" value="1"/>
</dbReference>
<gene>
    <name evidence="6" type="ORF">ARMSODRAFT_967306</name>
</gene>
<keyword evidence="2 4" id="KW-0863">Zinc-finger</keyword>
<organism evidence="6 7">
    <name type="scientific">Armillaria solidipes</name>
    <dbReference type="NCBI Taxonomy" id="1076256"/>
    <lineage>
        <taxon>Eukaryota</taxon>
        <taxon>Fungi</taxon>
        <taxon>Dikarya</taxon>
        <taxon>Basidiomycota</taxon>
        <taxon>Agaricomycotina</taxon>
        <taxon>Agaricomycetes</taxon>
        <taxon>Agaricomycetidae</taxon>
        <taxon>Agaricales</taxon>
        <taxon>Marasmiineae</taxon>
        <taxon>Physalacriaceae</taxon>
        <taxon>Armillaria</taxon>
    </lineage>
</organism>
<name>A0A2H3B538_9AGAR</name>
<keyword evidence="7" id="KW-1185">Reference proteome</keyword>
<dbReference type="STRING" id="1076256.A0A2H3B538"/>
<sequence>MDTTCLVCDTPTNTRCSRCKSAYYCSKTHIAQDWPSHKTYCKRVSDAGTNTFDAILFGVNETKPRLIKIPWSYGPVDEDDVGEWQHLDTEPWFKGNESFRRIYYVQKFGINGPSLPYTLAVCFDDDGMINGSQLNRCIQNVTAGNAGHSWLGNILALRAEGLNSDWYHDAVMEEDLAPLVRYFEDYGRK</sequence>
<dbReference type="Proteomes" id="UP000218334">
    <property type="component" value="Unassembled WGS sequence"/>
</dbReference>
<evidence type="ECO:0000256" key="2">
    <source>
        <dbReference type="ARBA" id="ARBA00022771"/>
    </source>
</evidence>
<accession>A0A2H3B538</accession>
<evidence type="ECO:0000259" key="5">
    <source>
        <dbReference type="PROSITE" id="PS50865"/>
    </source>
</evidence>
<dbReference type="AlphaFoldDB" id="A0A2H3B538"/>
<evidence type="ECO:0000313" key="6">
    <source>
        <dbReference type="EMBL" id="PBK58963.1"/>
    </source>
</evidence>
<dbReference type="EMBL" id="KZ293517">
    <property type="protein sequence ID" value="PBK58963.1"/>
    <property type="molecule type" value="Genomic_DNA"/>
</dbReference>
<dbReference type="Gene3D" id="6.10.140.2220">
    <property type="match status" value="1"/>
</dbReference>
<dbReference type="GO" id="GO:0008270">
    <property type="term" value="F:zinc ion binding"/>
    <property type="evidence" value="ECO:0007669"/>
    <property type="project" value="UniProtKB-KW"/>
</dbReference>
<evidence type="ECO:0000256" key="4">
    <source>
        <dbReference type="PROSITE-ProRule" id="PRU00134"/>
    </source>
</evidence>
<dbReference type="InterPro" id="IPR002893">
    <property type="entry name" value="Znf_MYND"/>
</dbReference>
<protein>
    <recommendedName>
        <fullName evidence="5">MYND-type domain-containing protein</fullName>
    </recommendedName>
</protein>